<comment type="caution">
    <text evidence="1">The sequence shown here is derived from an EMBL/GenBank/DDBJ whole genome shotgun (WGS) entry which is preliminary data.</text>
</comment>
<evidence type="ECO:0000313" key="1">
    <source>
        <dbReference type="EMBL" id="GIY14324.1"/>
    </source>
</evidence>
<dbReference type="Gene3D" id="3.40.50.720">
    <property type="entry name" value="NAD(P)-binding Rossmann-like Domain"/>
    <property type="match status" value="1"/>
</dbReference>
<dbReference type="InterPro" id="IPR036291">
    <property type="entry name" value="NAD(P)-bd_dom_sf"/>
</dbReference>
<dbReference type="SUPFAM" id="SSF51735">
    <property type="entry name" value="NAD(P)-binding Rossmann-fold domains"/>
    <property type="match status" value="1"/>
</dbReference>
<name>A0AAV4QZW0_9ARAC</name>
<organism evidence="1 2">
    <name type="scientific">Caerostris darwini</name>
    <dbReference type="NCBI Taxonomy" id="1538125"/>
    <lineage>
        <taxon>Eukaryota</taxon>
        <taxon>Metazoa</taxon>
        <taxon>Ecdysozoa</taxon>
        <taxon>Arthropoda</taxon>
        <taxon>Chelicerata</taxon>
        <taxon>Arachnida</taxon>
        <taxon>Araneae</taxon>
        <taxon>Araneomorphae</taxon>
        <taxon>Entelegynae</taxon>
        <taxon>Araneoidea</taxon>
        <taxon>Araneidae</taxon>
        <taxon>Caerostris</taxon>
    </lineage>
</organism>
<evidence type="ECO:0000313" key="2">
    <source>
        <dbReference type="Proteomes" id="UP001054837"/>
    </source>
</evidence>
<dbReference type="Proteomes" id="UP001054837">
    <property type="component" value="Unassembled WGS sequence"/>
</dbReference>
<proteinExistence type="predicted"/>
<sequence length="77" mass="8793">MELESVLVTGADRGIGLEFVRQLVNLPKPPRFVFATYRDRNTVQALKEIRESTKETQVLLIKMGELNNANSLIFLFL</sequence>
<keyword evidence="2" id="KW-1185">Reference proteome</keyword>
<accession>A0AAV4QZW0</accession>
<reference evidence="1 2" key="1">
    <citation type="submission" date="2021-06" db="EMBL/GenBank/DDBJ databases">
        <title>Caerostris darwini draft genome.</title>
        <authorList>
            <person name="Kono N."/>
            <person name="Arakawa K."/>
        </authorList>
    </citation>
    <scope>NUCLEOTIDE SEQUENCE [LARGE SCALE GENOMIC DNA]</scope>
</reference>
<dbReference type="AlphaFoldDB" id="A0AAV4QZW0"/>
<gene>
    <name evidence="1" type="primary">csgA_4</name>
    <name evidence="1" type="ORF">CDAR_78511</name>
</gene>
<protein>
    <submittedName>
        <fullName evidence="1">C-factor</fullName>
    </submittedName>
</protein>
<dbReference type="EMBL" id="BPLQ01005349">
    <property type="protein sequence ID" value="GIY14324.1"/>
    <property type="molecule type" value="Genomic_DNA"/>
</dbReference>